<comment type="caution">
    <text evidence="2">The sequence shown here is derived from an EMBL/GenBank/DDBJ whole genome shotgun (WGS) entry which is preliminary data.</text>
</comment>
<gene>
    <name evidence="2" type="ORF">JCR33_01465</name>
</gene>
<sequence length="612" mass="64805">MDAEIQQLAAAPVGEQNDRLNRAAFALGQLAGAGALSEGVARAALEEVADTWPNLRKSRGTIASGLKAGMAQPRDLAEVEAKAAPSRGRASEGMPLRSGGAASSAAGDRGRPFPGAQAAGDWVTPDLTVIDGEVRKAPPFPTHILGDFWSRWVTARADAASAPVDYVAASLLACAGAAIANVRWPVAGAGWAEPAHLWVALVGSPSAGKSPAMKAAVSLISEAEGALRVGLDDKLRAWRTKEQAAKARRAVWEQEVAAAAREDRDPPPLPADAEPPAPFVAPRILIADATSEKQAELAAVLPRGLLLVRDELSGWLASFGRYSGDGADRSFALEAWNGGAYVVDRKKTADPIRVRHLSVGALGGIQPDRLAPIIDGPDDGLPTRFLWAWPERPPVFRIARTPIDDSEARAAFVRLARLPIGTDGHGNPEPKRLPLCEDAVLILEELARDMAAKAEDITGPLAGALGKARGHALRLACILEHLAWCAAPGDPEPEGISGEAMRRAVDLIAAYFVPMAERVFGDAIIPPADRGATRLARHVRSEGLTVFNAREVRLRLGGSLRTSEAMLAACGELEEAGLIRELHPVGARKRGRQARHFDVHPALSRVRALRTV</sequence>
<dbReference type="AlphaFoldDB" id="A0A934IL97"/>
<dbReference type="InterPro" id="IPR025048">
    <property type="entry name" value="DUF3987"/>
</dbReference>
<name>A0A934IL97_9HYPH</name>
<organism evidence="2 3">
    <name type="scientific">Acuticoccus mangrovi</name>
    <dbReference type="NCBI Taxonomy" id="2796142"/>
    <lineage>
        <taxon>Bacteria</taxon>
        <taxon>Pseudomonadati</taxon>
        <taxon>Pseudomonadota</taxon>
        <taxon>Alphaproteobacteria</taxon>
        <taxon>Hyphomicrobiales</taxon>
        <taxon>Amorphaceae</taxon>
        <taxon>Acuticoccus</taxon>
    </lineage>
</organism>
<protein>
    <submittedName>
        <fullName evidence="2">DUF3987 domain-containing protein</fullName>
    </submittedName>
</protein>
<keyword evidence="3" id="KW-1185">Reference proteome</keyword>
<dbReference type="EMBL" id="JAEKJA010000001">
    <property type="protein sequence ID" value="MBJ3774337.1"/>
    <property type="molecule type" value="Genomic_DNA"/>
</dbReference>
<evidence type="ECO:0000313" key="3">
    <source>
        <dbReference type="Proteomes" id="UP000609531"/>
    </source>
</evidence>
<feature type="region of interest" description="Disordered" evidence="1">
    <location>
        <begin position="82"/>
        <end position="118"/>
    </location>
</feature>
<evidence type="ECO:0000313" key="2">
    <source>
        <dbReference type="EMBL" id="MBJ3774337.1"/>
    </source>
</evidence>
<dbReference type="RefSeq" id="WP_198880225.1">
    <property type="nucleotide sequence ID" value="NZ_JAEKJA010000001.1"/>
</dbReference>
<dbReference type="Proteomes" id="UP000609531">
    <property type="component" value="Unassembled WGS sequence"/>
</dbReference>
<proteinExistence type="predicted"/>
<reference evidence="2" key="1">
    <citation type="submission" date="2020-12" db="EMBL/GenBank/DDBJ databases">
        <title>Bacterial taxonomy.</title>
        <authorList>
            <person name="Pan X."/>
        </authorList>
    </citation>
    <scope>NUCLEOTIDE SEQUENCE</scope>
    <source>
        <strain evidence="2">B2012</strain>
    </source>
</reference>
<accession>A0A934IL97</accession>
<feature type="compositionally biased region" description="Low complexity" evidence="1">
    <location>
        <begin position="97"/>
        <end position="107"/>
    </location>
</feature>
<dbReference type="Pfam" id="PF13148">
    <property type="entry name" value="DUF3987"/>
    <property type="match status" value="1"/>
</dbReference>
<evidence type="ECO:0000256" key="1">
    <source>
        <dbReference type="SAM" id="MobiDB-lite"/>
    </source>
</evidence>